<feature type="compositionally biased region" description="Polar residues" evidence="1">
    <location>
        <begin position="288"/>
        <end position="312"/>
    </location>
</feature>
<dbReference type="Pfam" id="PF00168">
    <property type="entry name" value="C2"/>
    <property type="match status" value="2"/>
</dbReference>
<feature type="region of interest" description="Disordered" evidence="1">
    <location>
        <begin position="21"/>
        <end position="62"/>
    </location>
</feature>
<dbReference type="OrthoDB" id="9947256at2759"/>
<dbReference type="InterPro" id="IPR043549">
    <property type="entry name" value="C2C4C/C2C4D"/>
</dbReference>
<dbReference type="EMBL" id="CACVKT020009086">
    <property type="protein sequence ID" value="CAC5420287.1"/>
    <property type="molecule type" value="Genomic_DNA"/>
</dbReference>
<gene>
    <name evidence="3" type="ORF">MCOR_52522</name>
</gene>
<organism evidence="3 4">
    <name type="scientific">Mytilus coruscus</name>
    <name type="common">Sea mussel</name>
    <dbReference type="NCBI Taxonomy" id="42192"/>
    <lineage>
        <taxon>Eukaryota</taxon>
        <taxon>Metazoa</taxon>
        <taxon>Spiralia</taxon>
        <taxon>Lophotrochozoa</taxon>
        <taxon>Mollusca</taxon>
        <taxon>Bivalvia</taxon>
        <taxon>Autobranchia</taxon>
        <taxon>Pteriomorphia</taxon>
        <taxon>Mytilida</taxon>
        <taxon>Mytiloidea</taxon>
        <taxon>Mytilidae</taxon>
        <taxon>Mytilinae</taxon>
        <taxon>Mytilus</taxon>
    </lineage>
</organism>
<feature type="domain" description="C2" evidence="2">
    <location>
        <begin position="365"/>
        <end position="487"/>
    </location>
</feature>
<dbReference type="PROSITE" id="PS50004">
    <property type="entry name" value="C2"/>
    <property type="match status" value="2"/>
</dbReference>
<keyword evidence="4" id="KW-1185">Reference proteome</keyword>
<dbReference type="InterPro" id="IPR035892">
    <property type="entry name" value="C2_domain_sf"/>
</dbReference>
<sequence>MESMKEVKEWFLQKCRLLQNGSNNENIPNPSESLFPGGMTPKTIPDFVIPGSGESSRRPSSELGLFEDDISCRSSSQRSSIGSCRSSPRTSINGSIPGLSVPKNTDICRSAPVSPKHESKPIIAYNDNSQSMGYLENISSETNADPLSIAAMSLPHFRAKTSFGFTTLSQSPHTRRKESLFHTGSEGLLSQGDRNRLSVLEALKVRCKSEVLNDFEKLDFEAFQKSKMSCTPSVVVTPSSNVNRPKYERLYVSHLSPSPRSNCLQVRTGRKEKYFRRRSSLVGLEDSPVSSEESIPENVSFTDDNGLPTSSLEPGKVSGSPNTKRHSSPQLLEEEPSTEMEQKPRSSSCGSLTKNQIPKTQFLAEYGELKFAFHFLAASRLFKVTIIKAENLGGLTKTEYNINSYCKVYLMPGKIQKQTTDMIKHTKNPIFSHELTFHSLTLEQLHSMVLRIKILHKAHNLKLPEFLGHVDVSLDNFDLMTENRMWKEIDGKKEREDIGSLEVSLNFLPREGNLIVGIKQGKGLPHHQITGPPVGLLLPPCRFGSKAHYRYRRFCEWIKACKRFNPYVKIELSQPNRSVSRKQTKTKKNTSDPIYDETFNFSISPKMDDLAYTTLTIATYDHEKLRSDELIGQIKFGVGAVQEGEIDMWENV</sequence>
<accession>A0A6J8EJ03</accession>
<reference evidence="3 4" key="1">
    <citation type="submission" date="2020-06" db="EMBL/GenBank/DDBJ databases">
        <authorList>
            <person name="Li R."/>
            <person name="Bekaert M."/>
        </authorList>
    </citation>
    <scope>NUCLEOTIDE SEQUENCE [LARGE SCALE GENOMIC DNA]</scope>
    <source>
        <strain evidence="4">wild</strain>
    </source>
</reference>
<feature type="compositionally biased region" description="Low complexity" evidence="1">
    <location>
        <begin position="74"/>
        <end position="91"/>
    </location>
</feature>
<feature type="domain" description="C2" evidence="2">
    <location>
        <begin position="497"/>
        <end position="650"/>
    </location>
</feature>
<feature type="region of interest" description="Disordered" evidence="1">
    <location>
        <begin position="74"/>
        <end position="98"/>
    </location>
</feature>
<feature type="region of interest" description="Disordered" evidence="1">
    <location>
        <begin position="286"/>
        <end position="353"/>
    </location>
</feature>
<dbReference type="SUPFAM" id="SSF49562">
    <property type="entry name" value="C2 domain (Calcium/lipid-binding domain, CaLB)"/>
    <property type="match status" value="2"/>
</dbReference>
<dbReference type="Proteomes" id="UP000507470">
    <property type="component" value="Unassembled WGS sequence"/>
</dbReference>
<name>A0A6J8EJ03_MYTCO</name>
<dbReference type="PANTHER" id="PTHR46291:SF4">
    <property type="entry name" value="C2 CALCIUM-DEPENDENT DOMAIN-CONTAINING PROTEIN 4C-LIKE"/>
    <property type="match status" value="1"/>
</dbReference>
<evidence type="ECO:0000256" key="1">
    <source>
        <dbReference type="SAM" id="MobiDB-lite"/>
    </source>
</evidence>
<protein>
    <recommendedName>
        <fullName evidence="2">C2 domain-containing protein</fullName>
    </recommendedName>
</protein>
<dbReference type="AlphaFoldDB" id="A0A6J8EJ03"/>
<evidence type="ECO:0000259" key="2">
    <source>
        <dbReference type="PROSITE" id="PS50004"/>
    </source>
</evidence>
<dbReference type="Gene3D" id="2.60.40.150">
    <property type="entry name" value="C2 domain"/>
    <property type="match status" value="2"/>
</dbReference>
<dbReference type="PANTHER" id="PTHR46291">
    <property type="entry name" value="C2 DOMAIN-CONTAINING PROTEIN"/>
    <property type="match status" value="1"/>
</dbReference>
<evidence type="ECO:0000313" key="4">
    <source>
        <dbReference type="Proteomes" id="UP000507470"/>
    </source>
</evidence>
<dbReference type="InterPro" id="IPR000008">
    <property type="entry name" value="C2_dom"/>
</dbReference>
<dbReference type="SMART" id="SM00239">
    <property type="entry name" value="C2"/>
    <property type="match status" value="2"/>
</dbReference>
<proteinExistence type="predicted"/>
<evidence type="ECO:0000313" key="3">
    <source>
        <dbReference type="EMBL" id="CAC5420287.1"/>
    </source>
</evidence>
<feature type="compositionally biased region" description="Low complexity" evidence="1">
    <location>
        <begin position="21"/>
        <end position="33"/>
    </location>
</feature>